<dbReference type="PROSITE" id="PS50920">
    <property type="entry name" value="SOLCAR"/>
    <property type="match status" value="3"/>
</dbReference>
<reference evidence="6" key="1">
    <citation type="journal article" date="2020" name="Nature">
        <title>Giant virus diversity and host interactions through global metagenomics.</title>
        <authorList>
            <person name="Schulz F."/>
            <person name="Roux S."/>
            <person name="Paez-Espino D."/>
            <person name="Jungbluth S."/>
            <person name="Walsh D.A."/>
            <person name="Denef V.J."/>
            <person name="McMahon K.D."/>
            <person name="Konstantinidis K.T."/>
            <person name="Eloe-Fadrosh E.A."/>
            <person name="Kyrpides N.C."/>
            <person name="Woyke T."/>
        </authorList>
    </citation>
    <scope>NUCLEOTIDE SEQUENCE</scope>
    <source>
        <strain evidence="6">GVMAG-S-1017745-26</strain>
    </source>
</reference>
<dbReference type="Gene3D" id="1.50.40.10">
    <property type="entry name" value="Mitochondrial carrier domain"/>
    <property type="match status" value="1"/>
</dbReference>
<evidence type="ECO:0000256" key="4">
    <source>
        <dbReference type="ARBA" id="ARBA00022737"/>
    </source>
</evidence>
<dbReference type="AlphaFoldDB" id="A0A6C0LZB1"/>
<dbReference type="EMBL" id="MN740588">
    <property type="protein sequence ID" value="QHU35365.1"/>
    <property type="molecule type" value="Genomic_DNA"/>
</dbReference>
<protein>
    <recommendedName>
        <fullName evidence="7">Mitochondrial carrier protein</fullName>
    </recommendedName>
</protein>
<evidence type="ECO:0000256" key="2">
    <source>
        <dbReference type="ARBA" id="ARBA00022448"/>
    </source>
</evidence>
<proteinExistence type="predicted"/>
<dbReference type="Pfam" id="PF00153">
    <property type="entry name" value="Mito_carr"/>
    <property type="match status" value="3"/>
</dbReference>
<dbReference type="GO" id="GO:0055085">
    <property type="term" value="P:transmembrane transport"/>
    <property type="evidence" value="ECO:0007669"/>
    <property type="project" value="InterPro"/>
</dbReference>
<sequence length="276" mass="31669">MNDIYLNFFYGGVAGIVSRTVTAPFERLKMLRQNYPKIYCHDSILKSFRVIHQSQGLWSLFNGNLVNSIRIFPQNAIQYGIFQYLKTQGHKYTNNTNLLYFLSGATAGIISYTSIYPLETVRTKISVQNNGQQYRGIVDCFSKSVKQEGFLSLYRGSLISAIGMIPFQGLNFLTYHHLDEHYNTEKNSLKTLFFGSWAGIVSVSCTYPFDTIKRRLQLSGEMGNPKYRGIVHCCKYILENHGIKGLYRGLLPTYSKIFPANGLYFFIIELFKNQKI</sequence>
<evidence type="ECO:0000256" key="1">
    <source>
        <dbReference type="ARBA" id="ARBA00004141"/>
    </source>
</evidence>
<evidence type="ECO:0000256" key="5">
    <source>
        <dbReference type="ARBA" id="ARBA00023136"/>
    </source>
</evidence>
<keyword evidence="2" id="KW-0813">Transport</keyword>
<dbReference type="GO" id="GO:0016020">
    <property type="term" value="C:membrane"/>
    <property type="evidence" value="ECO:0007669"/>
    <property type="project" value="UniProtKB-SubCell"/>
</dbReference>
<dbReference type="PANTHER" id="PTHR24089">
    <property type="entry name" value="SOLUTE CARRIER FAMILY 25"/>
    <property type="match status" value="1"/>
</dbReference>
<dbReference type="InterPro" id="IPR018108">
    <property type="entry name" value="MCP_transmembrane"/>
</dbReference>
<accession>A0A6C0LZB1</accession>
<keyword evidence="4" id="KW-0677">Repeat</keyword>
<evidence type="ECO:0000313" key="6">
    <source>
        <dbReference type="EMBL" id="QHU35365.1"/>
    </source>
</evidence>
<dbReference type="SUPFAM" id="SSF103506">
    <property type="entry name" value="Mitochondrial carrier"/>
    <property type="match status" value="1"/>
</dbReference>
<evidence type="ECO:0008006" key="7">
    <source>
        <dbReference type="Google" id="ProtNLM"/>
    </source>
</evidence>
<dbReference type="InterPro" id="IPR002067">
    <property type="entry name" value="MCP"/>
</dbReference>
<dbReference type="InterPro" id="IPR023395">
    <property type="entry name" value="MCP_dom_sf"/>
</dbReference>
<organism evidence="6">
    <name type="scientific">viral metagenome</name>
    <dbReference type="NCBI Taxonomy" id="1070528"/>
    <lineage>
        <taxon>unclassified sequences</taxon>
        <taxon>metagenomes</taxon>
        <taxon>organismal metagenomes</taxon>
    </lineage>
</organism>
<comment type="subcellular location">
    <subcellularLocation>
        <location evidence="1">Membrane</location>
        <topology evidence="1">Multi-pass membrane protein</topology>
    </subcellularLocation>
</comment>
<evidence type="ECO:0000256" key="3">
    <source>
        <dbReference type="ARBA" id="ARBA00022692"/>
    </source>
</evidence>
<name>A0A6C0LZB1_9ZZZZ</name>
<keyword evidence="5" id="KW-0472">Membrane</keyword>
<dbReference type="PRINTS" id="PR00926">
    <property type="entry name" value="MITOCARRIER"/>
</dbReference>
<keyword evidence="3" id="KW-0812">Transmembrane</keyword>